<name>A0A8X6YIS7_9ARAC</name>
<dbReference type="EMBL" id="BMAV01018189">
    <property type="protein sequence ID" value="GFY70334.1"/>
    <property type="molecule type" value="Genomic_DNA"/>
</dbReference>
<keyword evidence="2" id="KW-1185">Reference proteome</keyword>
<accession>A0A8X6YIS7</accession>
<reference evidence="1" key="1">
    <citation type="submission" date="2020-08" db="EMBL/GenBank/DDBJ databases">
        <title>Multicomponent nature underlies the extraordinary mechanical properties of spider dragline silk.</title>
        <authorList>
            <person name="Kono N."/>
            <person name="Nakamura H."/>
            <person name="Mori M."/>
            <person name="Yoshida Y."/>
            <person name="Ohtoshi R."/>
            <person name="Malay A.D."/>
            <person name="Moran D.A.P."/>
            <person name="Tomita M."/>
            <person name="Numata K."/>
            <person name="Arakawa K."/>
        </authorList>
    </citation>
    <scope>NUCLEOTIDE SEQUENCE</scope>
</reference>
<organism evidence="1 2">
    <name type="scientific">Trichonephila inaurata madagascariensis</name>
    <dbReference type="NCBI Taxonomy" id="2747483"/>
    <lineage>
        <taxon>Eukaryota</taxon>
        <taxon>Metazoa</taxon>
        <taxon>Ecdysozoa</taxon>
        <taxon>Arthropoda</taxon>
        <taxon>Chelicerata</taxon>
        <taxon>Arachnida</taxon>
        <taxon>Araneae</taxon>
        <taxon>Araneomorphae</taxon>
        <taxon>Entelegynae</taxon>
        <taxon>Araneoidea</taxon>
        <taxon>Nephilidae</taxon>
        <taxon>Trichonephila</taxon>
        <taxon>Trichonephila inaurata</taxon>
    </lineage>
</organism>
<sequence length="66" mass="7783">MEDLSLKNFVCSIVQGSQIPHQCYLAQIPMFRTGFKFSIQWNIIYNLIQDLLKENRERCPSGMKFL</sequence>
<comment type="caution">
    <text evidence="1">The sequence shown here is derived from an EMBL/GenBank/DDBJ whole genome shotgun (WGS) entry which is preliminary data.</text>
</comment>
<evidence type="ECO:0000313" key="1">
    <source>
        <dbReference type="EMBL" id="GFY70334.1"/>
    </source>
</evidence>
<protein>
    <submittedName>
        <fullName evidence="1">Uncharacterized protein</fullName>
    </submittedName>
</protein>
<gene>
    <name evidence="1" type="ORF">TNIN_282991</name>
</gene>
<proteinExistence type="predicted"/>
<evidence type="ECO:0000313" key="2">
    <source>
        <dbReference type="Proteomes" id="UP000886998"/>
    </source>
</evidence>
<dbReference type="Proteomes" id="UP000886998">
    <property type="component" value="Unassembled WGS sequence"/>
</dbReference>
<dbReference type="AlphaFoldDB" id="A0A8X6YIS7"/>